<organism evidence="2 3">
    <name type="scientific">Celeribacter persicus</name>
    <dbReference type="NCBI Taxonomy" id="1651082"/>
    <lineage>
        <taxon>Bacteria</taxon>
        <taxon>Pseudomonadati</taxon>
        <taxon>Pseudomonadota</taxon>
        <taxon>Alphaproteobacteria</taxon>
        <taxon>Rhodobacterales</taxon>
        <taxon>Roseobacteraceae</taxon>
        <taxon>Celeribacter</taxon>
    </lineage>
</organism>
<proteinExistence type="predicted"/>
<dbReference type="AlphaFoldDB" id="A0A2T5HME9"/>
<sequence>MNSQLDSKFSILEERRRADRHLGKLVNRLRLAGIVTAMLALVIFLSLRQSDHPQTDLATTFMIAIGALGFGIALAGEAFWRALRLVTSVDEREF</sequence>
<dbReference type="Proteomes" id="UP000244077">
    <property type="component" value="Unassembled WGS sequence"/>
</dbReference>
<reference evidence="2 3" key="1">
    <citation type="submission" date="2018-04" db="EMBL/GenBank/DDBJ databases">
        <title>Genomic Encyclopedia of Archaeal and Bacterial Type Strains, Phase II (KMG-II): from individual species to whole genera.</title>
        <authorList>
            <person name="Goeker M."/>
        </authorList>
    </citation>
    <scope>NUCLEOTIDE SEQUENCE [LARGE SCALE GENOMIC DNA]</scope>
    <source>
        <strain evidence="2 3">DSM 100434</strain>
    </source>
</reference>
<protein>
    <submittedName>
        <fullName evidence="2">Uncharacterized protein</fullName>
    </submittedName>
</protein>
<feature type="transmembrane region" description="Helical" evidence="1">
    <location>
        <begin position="57"/>
        <end position="75"/>
    </location>
</feature>
<keyword evidence="1" id="KW-0472">Membrane</keyword>
<evidence type="ECO:0000256" key="1">
    <source>
        <dbReference type="SAM" id="Phobius"/>
    </source>
</evidence>
<dbReference type="EMBL" id="QAOH01000006">
    <property type="protein sequence ID" value="PTQ72750.1"/>
    <property type="molecule type" value="Genomic_DNA"/>
</dbReference>
<name>A0A2T5HME9_9RHOB</name>
<accession>A0A2T5HME9</accession>
<feature type="transmembrane region" description="Helical" evidence="1">
    <location>
        <begin position="25"/>
        <end position="45"/>
    </location>
</feature>
<keyword evidence="1" id="KW-1133">Transmembrane helix</keyword>
<comment type="caution">
    <text evidence="2">The sequence shown here is derived from an EMBL/GenBank/DDBJ whole genome shotgun (WGS) entry which is preliminary data.</text>
</comment>
<dbReference type="RefSeq" id="WP_107816489.1">
    <property type="nucleotide sequence ID" value="NZ_QAOH01000006.1"/>
</dbReference>
<keyword evidence="1" id="KW-0812">Transmembrane</keyword>
<evidence type="ECO:0000313" key="2">
    <source>
        <dbReference type="EMBL" id="PTQ72750.1"/>
    </source>
</evidence>
<keyword evidence="3" id="KW-1185">Reference proteome</keyword>
<gene>
    <name evidence="2" type="ORF">C8N42_106262</name>
</gene>
<evidence type="ECO:0000313" key="3">
    <source>
        <dbReference type="Proteomes" id="UP000244077"/>
    </source>
</evidence>